<evidence type="ECO:0000259" key="1">
    <source>
        <dbReference type="Pfam" id="PF08241"/>
    </source>
</evidence>
<dbReference type="GO" id="GO:0032259">
    <property type="term" value="P:methylation"/>
    <property type="evidence" value="ECO:0007669"/>
    <property type="project" value="UniProtKB-KW"/>
</dbReference>
<dbReference type="SUPFAM" id="SSF53335">
    <property type="entry name" value="S-adenosyl-L-methionine-dependent methyltransferases"/>
    <property type="match status" value="1"/>
</dbReference>
<keyword evidence="2" id="KW-0489">Methyltransferase</keyword>
<dbReference type="GO" id="GO:0008168">
    <property type="term" value="F:methyltransferase activity"/>
    <property type="evidence" value="ECO:0007669"/>
    <property type="project" value="UniProtKB-KW"/>
</dbReference>
<evidence type="ECO:0000313" key="2">
    <source>
        <dbReference type="EMBL" id="MFF5287885.1"/>
    </source>
</evidence>
<comment type="caution">
    <text evidence="2">The sequence shown here is derived from an EMBL/GenBank/DDBJ whole genome shotgun (WGS) entry which is preliminary data.</text>
</comment>
<gene>
    <name evidence="2" type="ORF">ACFY35_00505</name>
</gene>
<keyword evidence="3" id="KW-1185">Reference proteome</keyword>
<sequence length="253" mass="26931">MWELGNYDRIAELIAGMGRDLVTAADVRPGQRVLDVAAGTGNAAIAAARASARVTALDVTPQLLDVGRRVAGELPIEWVEGDATKLPYADGEFDVVLSAVGAMFAADQEATARELVRVCRPGGLVAMANWTPDGGVGRFFGLLARYQDGPPPGPSPTRWGDPEQVRALFGGLPVETEHRVVEYGFTGTPAELAALYRSAFPPVIATRAALDGDDARAAFDRDLVGLLTAENEGPPGGPGRWRFAWLLVRVRVR</sequence>
<dbReference type="PANTHER" id="PTHR43591">
    <property type="entry name" value="METHYLTRANSFERASE"/>
    <property type="match status" value="1"/>
</dbReference>
<dbReference type="RefSeq" id="WP_020515605.1">
    <property type="nucleotide sequence ID" value="NZ_JBIAZU010000001.1"/>
</dbReference>
<dbReference type="Proteomes" id="UP001602245">
    <property type="component" value="Unassembled WGS sequence"/>
</dbReference>
<keyword evidence="2" id="KW-0808">Transferase</keyword>
<dbReference type="InterPro" id="IPR029063">
    <property type="entry name" value="SAM-dependent_MTases_sf"/>
</dbReference>
<evidence type="ECO:0000313" key="3">
    <source>
        <dbReference type="Proteomes" id="UP001602245"/>
    </source>
</evidence>
<dbReference type="InterPro" id="IPR013216">
    <property type="entry name" value="Methyltransf_11"/>
</dbReference>
<name>A0ABW6W3K2_9ACTN</name>
<protein>
    <submittedName>
        <fullName evidence="2">Class I SAM-dependent methyltransferase</fullName>
        <ecNumber evidence="2">2.1.1.-</ecNumber>
    </submittedName>
</protein>
<reference evidence="2 3" key="1">
    <citation type="submission" date="2024-10" db="EMBL/GenBank/DDBJ databases">
        <title>The Natural Products Discovery Center: Release of the First 8490 Sequenced Strains for Exploring Actinobacteria Biosynthetic Diversity.</title>
        <authorList>
            <person name="Kalkreuter E."/>
            <person name="Kautsar S.A."/>
            <person name="Yang D."/>
            <person name="Bader C.D."/>
            <person name="Teijaro C.N."/>
            <person name="Fluegel L."/>
            <person name="Davis C.M."/>
            <person name="Simpson J.R."/>
            <person name="Lauterbach L."/>
            <person name="Steele A.D."/>
            <person name="Gui C."/>
            <person name="Meng S."/>
            <person name="Li G."/>
            <person name="Viehrig K."/>
            <person name="Ye F."/>
            <person name="Su P."/>
            <person name="Kiefer A.F."/>
            <person name="Nichols A."/>
            <person name="Cepeda A.J."/>
            <person name="Yan W."/>
            <person name="Fan B."/>
            <person name="Jiang Y."/>
            <person name="Adhikari A."/>
            <person name="Zheng C.-J."/>
            <person name="Schuster L."/>
            <person name="Cowan T.M."/>
            <person name="Smanski M.J."/>
            <person name="Chevrette M.G."/>
            <person name="De Carvalho L.P.S."/>
            <person name="Shen B."/>
        </authorList>
    </citation>
    <scope>NUCLEOTIDE SEQUENCE [LARGE SCALE GENOMIC DNA]</scope>
    <source>
        <strain evidence="2 3">NPDC000087</strain>
    </source>
</reference>
<dbReference type="PANTHER" id="PTHR43591:SF24">
    <property type="entry name" value="2-METHOXY-6-POLYPRENYL-1,4-BENZOQUINOL METHYLASE, MITOCHONDRIAL"/>
    <property type="match status" value="1"/>
</dbReference>
<feature type="domain" description="Methyltransferase type 11" evidence="1">
    <location>
        <begin position="34"/>
        <end position="126"/>
    </location>
</feature>
<dbReference type="EMBL" id="JBIAZU010000001">
    <property type="protein sequence ID" value="MFF5287885.1"/>
    <property type="molecule type" value="Genomic_DNA"/>
</dbReference>
<organism evidence="2 3">
    <name type="scientific">Paractinoplanes globisporus</name>
    <dbReference type="NCBI Taxonomy" id="113565"/>
    <lineage>
        <taxon>Bacteria</taxon>
        <taxon>Bacillati</taxon>
        <taxon>Actinomycetota</taxon>
        <taxon>Actinomycetes</taxon>
        <taxon>Micromonosporales</taxon>
        <taxon>Micromonosporaceae</taxon>
        <taxon>Paractinoplanes</taxon>
    </lineage>
</organism>
<dbReference type="EC" id="2.1.1.-" evidence="2"/>
<dbReference type="CDD" id="cd02440">
    <property type="entry name" value="AdoMet_MTases"/>
    <property type="match status" value="1"/>
</dbReference>
<proteinExistence type="predicted"/>
<dbReference type="Pfam" id="PF08241">
    <property type="entry name" value="Methyltransf_11"/>
    <property type="match status" value="1"/>
</dbReference>
<accession>A0ABW6W3K2</accession>
<dbReference type="Gene3D" id="3.40.50.150">
    <property type="entry name" value="Vaccinia Virus protein VP39"/>
    <property type="match status" value="1"/>
</dbReference>